<evidence type="ECO:0000313" key="2">
    <source>
        <dbReference type="EMBL" id="PHM60783.1"/>
    </source>
</evidence>
<reference evidence="2 3" key="1">
    <citation type="journal article" date="2017" name="Nat. Microbiol.">
        <title>Natural product diversity associated with the nematode symbionts Photorhabdus and Xenorhabdus.</title>
        <authorList>
            <person name="Tobias N.J."/>
            <person name="Wolff H."/>
            <person name="Djahanschiri B."/>
            <person name="Grundmann F."/>
            <person name="Kronenwerth M."/>
            <person name="Shi Y.M."/>
            <person name="Simonyi S."/>
            <person name="Grun P."/>
            <person name="Shapiro-Ilan D."/>
            <person name="Pidot S.J."/>
            <person name="Stinear T.P."/>
            <person name="Ebersberger I."/>
            <person name="Bode H.B."/>
        </authorList>
    </citation>
    <scope>NUCLEOTIDE SEQUENCE [LARGE SCALE GENOMIC DNA]</scope>
    <source>
        <strain evidence="2 3">DSM 17904</strain>
    </source>
</reference>
<keyword evidence="1" id="KW-1133">Transmembrane helix</keyword>
<feature type="transmembrane region" description="Helical" evidence="1">
    <location>
        <begin position="91"/>
        <end position="124"/>
    </location>
</feature>
<sequence length="180" mass="19899">MTSTTAPAKWIDPQPVSVILLLLAYHHEPLYIQYGWLKAPWLFSHAMNSSVVQTPSPVLIEPLNALAEPILRLNASLSATSAPFLFFSKRVFALLFAALARSYAAFTAFGVAAWVSLLLSTALFRMTNPFSFSVASGWLRLFACFVMELSTYSRVARTMDGSTFSVTAFALLTIRIIRIV</sequence>
<dbReference type="EMBL" id="NJAJ01000049">
    <property type="protein sequence ID" value="PHM60783.1"/>
    <property type="molecule type" value="Genomic_DNA"/>
</dbReference>
<comment type="caution">
    <text evidence="2">The sequence shown here is derived from an EMBL/GenBank/DDBJ whole genome shotgun (WGS) entry which is preliminary data.</text>
</comment>
<accession>A0A2D0KBK1</accession>
<dbReference type="Proteomes" id="UP000222366">
    <property type="component" value="Unassembled WGS sequence"/>
</dbReference>
<evidence type="ECO:0000256" key="1">
    <source>
        <dbReference type="SAM" id="Phobius"/>
    </source>
</evidence>
<dbReference type="AlphaFoldDB" id="A0A2D0KBK1"/>
<keyword evidence="1" id="KW-0812">Transmembrane</keyword>
<proteinExistence type="predicted"/>
<gene>
    <name evidence="2" type="ORF">Xsto_03684</name>
</gene>
<name>A0A2D0KBK1_9GAMM</name>
<protein>
    <submittedName>
        <fullName evidence="2">Uncharacterized protein</fullName>
    </submittedName>
</protein>
<keyword evidence="3" id="KW-1185">Reference proteome</keyword>
<evidence type="ECO:0000313" key="3">
    <source>
        <dbReference type="Proteomes" id="UP000222366"/>
    </source>
</evidence>
<organism evidence="2 3">
    <name type="scientific">Xenorhabdus stockiae</name>
    <dbReference type="NCBI Taxonomy" id="351614"/>
    <lineage>
        <taxon>Bacteria</taxon>
        <taxon>Pseudomonadati</taxon>
        <taxon>Pseudomonadota</taxon>
        <taxon>Gammaproteobacteria</taxon>
        <taxon>Enterobacterales</taxon>
        <taxon>Morganellaceae</taxon>
        <taxon>Xenorhabdus</taxon>
    </lineage>
</organism>
<feature type="transmembrane region" description="Helical" evidence="1">
    <location>
        <begin position="130"/>
        <end position="149"/>
    </location>
</feature>
<keyword evidence="1" id="KW-0472">Membrane</keyword>